<dbReference type="AlphaFoldDB" id="A0A9N9DMB5"/>
<sequence>MAKTLNEGTYQFTVIVLLLIRAVLKNLPLGPSSFISTSERQSIASADRRGDGQTERRPDIMFVIKYLDVFFELMYVECSRLFCTQQKKVDDDIKLWRECKDGMYYTRKTLNPEKDQFGIVGVQIAGDILHLNILIRNKANVHKYYHIQSAKILVQFSDENVVITFVETLLRNILITNISQLCHGSTSTSQRLMEDKEYAENEADIAKLKTGLQYPILFERIKTTILELETRNAKLKPIIEEFTKKSESSHLVIGKKIANFRLIQIAKEILNEEPIIEYCPSFLNGLELDAFFQKYQIALEEISIGFITLAGIRMLKNSKILLIVIGEKDAYVKIMEFFFLRYGFDMWRIDNQNDKVVRDNSEEPLKKIIKAYPKEY</sequence>
<dbReference type="Proteomes" id="UP000789508">
    <property type="component" value="Unassembled WGS sequence"/>
</dbReference>
<name>A0A9N9DMB5_9GLOM</name>
<gene>
    <name evidence="1" type="ORF">ALEPTO_LOCUS9712</name>
</gene>
<proteinExistence type="predicted"/>
<organism evidence="1 2">
    <name type="scientific">Ambispora leptoticha</name>
    <dbReference type="NCBI Taxonomy" id="144679"/>
    <lineage>
        <taxon>Eukaryota</taxon>
        <taxon>Fungi</taxon>
        <taxon>Fungi incertae sedis</taxon>
        <taxon>Mucoromycota</taxon>
        <taxon>Glomeromycotina</taxon>
        <taxon>Glomeromycetes</taxon>
        <taxon>Archaeosporales</taxon>
        <taxon>Ambisporaceae</taxon>
        <taxon>Ambispora</taxon>
    </lineage>
</organism>
<evidence type="ECO:0000313" key="2">
    <source>
        <dbReference type="Proteomes" id="UP000789508"/>
    </source>
</evidence>
<accession>A0A9N9DMB5</accession>
<dbReference type="EMBL" id="CAJVPS010008149">
    <property type="protein sequence ID" value="CAG8641024.1"/>
    <property type="molecule type" value="Genomic_DNA"/>
</dbReference>
<dbReference type="OrthoDB" id="2399827at2759"/>
<evidence type="ECO:0000313" key="1">
    <source>
        <dbReference type="EMBL" id="CAG8641024.1"/>
    </source>
</evidence>
<reference evidence="1" key="1">
    <citation type="submission" date="2021-06" db="EMBL/GenBank/DDBJ databases">
        <authorList>
            <person name="Kallberg Y."/>
            <person name="Tangrot J."/>
            <person name="Rosling A."/>
        </authorList>
    </citation>
    <scope>NUCLEOTIDE SEQUENCE</scope>
    <source>
        <strain evidence="1">FL130A</strain>
    </source>
</reference>
<comment type="caution">
    <text evidence="1">The sequence shown here is derived from an EMBL/GenBank/DDBJ whole genome shotgun (WGS) entry which is preliminary data.</text>
</comment>
<keyword evidence="2" id="KW-1185">Reference proteome</keyword>
<protein>
    <submittedName>
        <fullName evidence="1">11387_t:CDS:1</fullName>
    </submittedName>
</protein>